<proteinExistence type="predicted"/>
<dbReference type="WBParaSite" id="nRc.2.0.1.t43298-RA">
    <property type="protein sequence ID" value="nRc.2.0.1.t43298-RA"/>
    <property type="gene ID" value="nRc.2.0.1.g43298"/>
</dbReference>
<accession>A0A915L0L4</accession>
<reference evidence="2" key="1">
    <citation type="submission" date="2022-11" db="UniProtKB">
        <authorList>
            <consortium name="WormBaseParasite"/>
        </authorList>
    </citation>
    <scope>IDENTIFICATION</scope>
</reference>
<protein>
    <submittedName>
        <fullName evidence="2">Uncharacterized protein</fullName>
    </submittedName>
</protein>
<dbReference type="AlphaFoldDB" id="A0A915L0L4"/>
<dbReference type="Proteomes" id="UP000887565">
    <property type="component" value="Unplaced"/>
</dbReference>
<organism evidence="1 2">
    <name type="scientific">Romanomermis culicivorax</name>
    <name type="common">Nematode worm</name>
    <dbReference type="NCBI Taxonomy" id="13658"/>
    <lineage>
        <taxon>Eukaryota</taxon>
        <taxon>Metazoa</taxon>
        <taxon>Ecdysozoa</taxon>
        <taxon>Nematoda</taxon>
        <taxon>Enoplea</taxon>
        <taxon>Dorylaimia</taxon>
        <taxon>Mermithida</taxon>
        <taxon>Mermithoidea</taxon>
        <taxon>Mermithidae</taxon>
        <taxon>Romanomermis</taxon>
    </lineage>
</organism>
<evidence type="ECO:0000313" key="2">
    <source>
        <dbReference type="WBParaSite" id="nRc.2.0.1.t43298-RA"/>
    </source>
</evidence>
<sequence>ERFLPKCYCIQKNILHQILRFIDLKERRRSVAYVRQKMLAPCKLTIERANRSLCSLQNSATKSLSVRLLFITRHGTADDSTADAKIADV</sequence>
<evidence type="ECO:0000313" key="1">
    <source>
        <dbReference type="Proteomes" id="UP000887565"/>
    </source>
</evidence>
<keyword evidence="1" id="KW-1185">Reference proteome</keyword>
<name>A0A915L0L4_ROMCU</name>